<dbReference type="EMBL" id="AZHX01000332">
    <property type="protein sequence ID" value="ETX07954.1"/>
    <property type="molecule type" value="Genomic_DNA"/>
</dbReference>
<dbReference type="SUPFAM" id="SSF53756">
    <property type="entry name" value="UDP-Glycosyltransferase/glycogen phosphorylase"/>
    <property type="match status" value="1"/>
</dbReference>
<dbReference type="GO" id="GO:0016757">
    <property type="term" value="F:glycosyltransferase activity"/>
    <property type="evidence" value="ECO:0007669"/>
    <property type="project" value="InterPro"/>
</dbReference>
<accession>W4MC74</accession>
<dbReference type="InterPro" id="IPR001296">
    <property type="entry name" value="Glyco_trans_1"/>
</dbReference>
<keyword evidence="5" id="KW-1185">Reference proteome</keyword>
<dbReference type="Pfam" id="PF00534">
    <property type="entry name" value="Glycos_transf_1"/>
    <property type="match status" value="1"/>
</dbReference>
<dbReference type="CDD" id="cd03809">
    <property type="entry name" value="GT4_MtfB-like"/>
    <property type="match status" value="1"/>
</dbReference>
<dbReference type="PANTHER" id="PTHR46401">
    <property type="entry name" value="GLYCOSYLTRANSFERASE WBBK-RELATED"/>
    <property type="match status" value="1"/>
</dbReference>
<evidence type="ECO:0000259" key="2">
    <source>
        <dbReference type="Pfam" id="PF00534"/>
    </source>
</evidence>
<protein>
    <recommendedName>
        <fullName evidence="6">Glycosyl transferase family 1</fullName>
    </recommendedName>
</protein>
<organism evidence="4 5">
    <name type="scientific">Candidatus Entotheonella gemina</name>
    <dbReference type="NCBI Taxonomy" id="1429439"/>
    <lineage>
        <taxon>Bacteria</taxon>
        <taxon>Pseudomonadati</taxon>
        <taxon>Nitrospinota/Tectimicrobiota group</taxon>
        <taxon>Candidatus Tectimicrobiota</taxon>
        <taxon>Candidatus Entotheonellia</taxon>
        <taxon>Candidatus Entotheonellales</taxon>
        <taxon>Candidatus Entotheonellaceae</taxon>
        <taxon>Candidatus Entotheonella</taxon>
    </lineage>
</organism>
<sequence length="382" mass="43272">MKIGLDLRRINDTGIGRFARNLLRAMIQSDTSHEFTLVFSSPADIDTLAIDSDALHFCFAPAPKYSIQELVSMWRIARREALDLVHVPHQFHFPWFASWATVVTVHDLTQIHFPAGCKAQWFGPPFAWFLKAMCTKADAVMTVSEASRDSIIECLDIASDDLYIVSNAVDDGFAKTPDQTLLESYRRSMGLPPTNMVYVGMLKPHKNLDTLVKAFNMYIQKYADNNIKLIIVGKAEATQEHRIRKLARELQIHHLIRFTGHLSDEELWLTYHLSDLLVQPSLYEGFGLTPLEAMACGTPVVASRIPPHQEVCGDAALLVAPRDVCEMAEAMAAVLQNPTFAAELRRRGLANVKRYTWHHAGQQALKIYDIAYQRYLYKTRRS</sequence>
<evidence type="ECO:0000259" key="3">
    <source>
        <dbReference type="Pfam" id="PF13439"/>
    </source>
</evidence>
<dbReference type="Pfam" id="PF13439">
    <property type="entry name" value="Glyco_transf_4"/>
    <property type="match status" value="1"/>
</dbReference>
<dbReference type="InterPro" id="IPR028098">
    <property type="entry name" value="Glyco_trans_4-like_N"/>
</dbReference>
<dbReference type="Proteomes" id="UP000019140">
    <property type="component" value="Unassembled WGS sequence"/>
</dbReference>
<dbReference type="PANTHER" id="PTHR46401:SF2">
    <property type="entry name" value="GLYCOSYLTRANSFERASE WBBK-RELATED"/>
    <property type="match status" value="1"/>
</dbReference>
<feature type="domain" description="Glycosyltransferase subfamily 4-like N-terminal" evidence="3">
    <location>
        <begin position="14"/>
        <end position="171"/>
    </location>
</feature>
<evidence type="ECO:0008006" key="6">
    <source>
        <dbReference type="Google" id="ProtNLM"/>
    </source>
</evidence>
<gene>
    <name evidence="4" type="ORF">ETSY2_08130</name>
</gene>
<evidence type="ECO:0000313" key="5">
    <source>
        <dbReference type="Proteomes" id="UP000019140"/>
    </source>
</evidence>
<dbReference type="AlphaFoldDB" id="W4MC74"/>
<evidence type="ECO:0000313" key="4">
    <source>
        <dbReference type="EMBL" id="ETX07954.1"/>
    </source>
</evidence>
<evidence type="ECO:0000256" key="1">
    <source>
        <dbReference type="ARBA" id="ARBA00022679"/>
    </source>
</evidence>
<keyword evidence="1" id="KW-0808">Transferase</keyword>
<feature type="domain" description="Glycosyl transferase family 1" evidence="2">
    <location>
        <begin position="196"/>
        <end position="347"/>
    </location>
</feature>
<dbReference type="HOGENOM" id="CLU_009583_27_6_7"/>
<name>W4MC74_9BACT</name>
<comment type="caution">
    <text evidence="4">The sequence shown here is derived from an EMBL/GenBank/DDBJ whole genome shotgun (WGS) entry which is preliminary data.</text>
</comment>
<dbReference type="Gene3D" id="3.40.50.2000">
    <property type="entry name" value="Glycogen Phosphorylase B"/>
    <property type="match status" value="2"/>
</dbReference>
<proteinExistence type="predicted"/>
<reference evidence="4 5" key="1">
    <citation type="journal article" date="2014" name="Nature">
        <title>An environmental bacterial taxon with a large and distinct metabolic repertoire.</title>
        <authorList>
            <person name="Wilson M.C."/>
            <person name="Mori T."/>
            <person name="Ruckert C."/>
            <person name="Uria A.R."/>
            <person name="Helf M.J."/>
            <person name="Takada K."/>
            <person name="Gernert C."/>
            <person name="Steffens U.A."/>
            <person name="Heycke N."/>
            <person name="Schmitt S."/>
            <person name="Rinke C."/>
            <person name="Helfrich E.J."/>
            <person name="Brachmann A.O."/>
            <person name="Gurgui C."/>
            <person name="Wakimoto T."/>
            <person name="Kracht M."/>
            <person name="Crusemann M."/>
            <person name="Hentschel U."/>
            <person name="Abe I."/>
            <person name="Matsunaga S."/>
            <person name="Kalinowski J."/>
            <person name="Takeyama H."/>
            <person name="Piel J."/>
        </authorList>
    </citation>
    <scope>NUCLEOTIDE SEQUENCE [LARGE SCALE GENOMIC DNA]</scope>
    <source>
        <strain evidence="5">TSY2</strain>
    </source>
</reference>